<evidence type="ECO:0000256" key="3">
    <source>
        <dbReference type="ARBA" id="ARBA00009850"/>
    </source>
</evidence>
<gene>
    <name evidence="10" type="primary">uraH</name>
    <name evidence="10" type="ORF">NBG84_31580</name>
</gene>
<dbReference type="RefSeq" id="WP_250923099.1">
    <property type="nucleotide sequence ID" value="NZ_JAMQAW010000046.1"/>
</dbReference>
<dbReference type="InterPro" id="IPR023416">
    <property type="entry name" value="Transthyretin/HIU_hydrolase_d"/>
</dbReference>
<dbReference type="GO" id="GO:0033971">
    <property type="term" value="F:hydroxyisourate hydrolase activity"/>
    <property type="evidence" value="ECO:0007669"/>
    <property type="project" value="UniProtKB-EC"/>
</dbReference>
<comment type="function">
    <text evidence="2">Catalyzes the hydrolysis of 5-hydroxyisourate (HIU) to 2-oxo-4-hydroxy-4-carboxy-5-ureidoimidazoline (OHCU).</text>
</comment>
<evidence type="ECO:0000256" key="1">
    <source>
        <dbReference type="ARBA" id="ARBA00001043"/>
    </source>
</evidence>
<dbReference type="PROSITE" id="PS00768">
    <property type="entry name" value="TRANSTHYRETIN_1"/>
    <property type="match status" value="1"/>
</dbReference>
<accession>A0ABT0UWK1</accession>
<dbReference type="InterPro" id="IPR014306">
    <property type="entry name" value="Hydroxyisourate_hydrolase"/>
</dbReference>
<proteinExistence type="inferred from homology"/>
<name>A0ABT0UWK1_9ACTN</name>
<protein>
    <recommendedName>
        <fullName evidence="7">5-hydroxyisourate hydrolase</fullName>
        <shortName evidence="7">HIU hydrolase</shortName>
        <shortName evidence="7">HIUHase</shortName>
        <ecNumber evidence="7">3.5.2.17</ecNumber>
    </recommendedName>
</protein>
<dbReference type="EC" id="3.5.2.17" evidence="7"/>
<evidence type="ECO:0000256" key="7">
    <source>
        <dbReference type="RuleBase" id="RU361270"/>
    </source>
</evidence>
<dbReference type="InterPro" id="IPR036817">
    <property type="entry name" value="Transthyretin/HIU_hydrolase_sf"/>
</dbReference>
<dbReference type="EMBL" id="JAMQAW010000046">
    <property type="protein sequence ID" value="MCM2392777.1"/>
    <property type="molecule type" value="Genomic_DNA"/>
</dbReference>
<dbReference type="InterPro" id="IPR023419">
    <property type="entry name" value="Transthyretin_CS"/>
</dbReference>
<evidence type="ECO:0000256" key="2">
    <source>
        <dbReference type="ARBA" id="ARBA00002704"/>
    </source>
</evidence>
<comment type="subunit">
    <text evidence="4 7">Homotetramer.</text>
</comment>
<dbReference type="InterPro" id="IPR023418">
    <property type="entry name" value="Thyroxine_BS"/>
</dbReference>
<evidence type="ECO:0000259" key="9">
    <source>
        <dbReference type="Pfam" id="PF00576"/>
    </source>
</evidence>
<evidence type="ECO:0000313" key="11">
    <source>
        <dbReference type="Proteomes" id="UP001431429"/>
    </source>
</evidence>
<evidence type="ECO:0000256" key="6">
    <source>
        <dbReference type="ARBA" id="ARBA00022801"/>
    </source>
</evidence>
<comment type="similarity">
    <text evidence="3 7">Belongs to the transthyretin family. 5-hydroxyisourate hydrolase subfamily.</text>
</comment>
<feature type="region of interest" description="Disordered" evidence="8">
    <location>
        <begin position="74"/>
        <end position="102"/>
    </location>
</feature>
<dbReference type="Pfam" id="PF00576">
    <property type="entry name" value="Transthyretin"/>
    <property type="match status" value="1"/>
</dbReference>
<dbReference type="NCBIfam" id="TIGR02962">
    <property type="entry name" value="hdxy_isourate"/>
    <property type="match status" value="1"/>
</dbReference>
<dbReference type="PANTHER" id="PTHR10395">
    <property type="entry name" value="URICASE AND TRANSTHYRETIN-RELATED"/>
    <property type="match status" value="1"/>
</dbReference>
<dbReference type="PANTHER" id="PTHR10395:SF7">
    <property type="entry name" value="5-HYDROXYISOURATE HYDROLASE"/>
    <property type="match status" value="1"/>
</dbReference>
<keyword evidence="11" id="KW-1185">Reference proteome</keyword>
<sequence>MSTETTASVSTHILDTSKGRPAVGVAVSLATRSGPGRPWQLLGGSTTDADGRCTDLPVPPKGTTQVRLEFQTGAYFSSPPPTVRPSVDLRAPAARQDDASERESPVFLPEVVVVFAITPGEHYHVPLLLTPFGYSVYRGS</sequence>
<comment type="catalytic activity">
    <reaction evidence="1 7">
        <text>5-hydroxyisourate + H2O = 5-hydroxy-2-oxo-4-ureido-2,5-dihydro-1H-imidazole-5-carboxylate + H(+)</text>
        <dbReference type="Rhea" id="RHEA:23736"/>
        <dbReference type="ChEBI" id="CHEBI:15377"/>
        <dbReference type="ChEBI" id="CHEBI:15378"/>
        <dbReference type="ChEBI" id="CHEBI:18072"/>
        <dbReference type="ChEBI" id="CHEBI:58639"/>
        <dbReference type="EC" id="3.5.2.17"/>
    </reaction>
</comment>
<dbReference type="PROSITE" id="PS00769">
    <property type="entry name" value="TRANSTHYRETIN_2"/>
    <property type="match status" value="1"/>
</dbReference>
<feature type="domain" description="Transthyretin/hydroxyisourate hydrolase" evidence="9">
    <location>
        <begin position="9"/>
        <end position="139"/>
    </location>
</feature>
<dbReference type="Gene3D" id="2.60.40.180">
    <property type="entry name" value="Transthyretin/hydroxyisourate hydrolase domain"/>
    <property type="match status" value="1"/>
</dbReference>
<evidence type="ECO:0000256" key="5">
    <source>
        <dbReference type="ARBA" id="ARBA00022631"/>
    </source>
</evidence>
<evidence type="ECO:0000256" key="8">
    <source>
        <dbReference type="SAM" id="MobiDB-lite"/>
    </source>
</evidence>
<dbReference type="CDD" id="cd05822">
    <property type="entry name" value="TLP_HIUase"/>
    <property type="match status" value="1"/>
</dbReference>
<evidence type="ECO:0000256" key="4">
    <source>
        <dbReference type="ARBA" id="ARBA00011881"/>
    </source>
</evidence>
<dbReference type="SUPFAM" id="SSF49472">
    <property type="entry name" value="Transthyretin (synonym: prealbumin)"/>
    <property type="match status" value="1"/>
</dbReference>
<dbReference type="Proteomes" id="UP001431429">
    <property type="component" value="Unassembled WGS sequence"/>
</dbReference>
<evidence type="ECO:0000313" key="10">
    <source>
        <dbReference type="EMBL" id="MCM2392777.1"/>
    </source>
</evidence>
<organism evidence="10 11">
    <name type="scientific">Streptomyces albipurpureus</name>
    <dbReference type="NCBI Taxonomy" id="2897419"/>
    <lineage>
        <taxon>Bacteria</taxon>
        <taxon>Bacillati</taxon>
        <taxon>Actinomycetota</taxon>
        <taxon>Actinomycetes</taxon>
        <taxon>Kitasatosporales</taxon>
        <taxon>Streptomycetaceae</taxon>
        <taxon>Streptomyces</taxon>
    </lineage>
</organism>
<reference evidence="10" key="1">
    <citation type="submission" date="2022-06" db="EMBL/GenBank/DDBJ databases">
        <title>Genome public.</title>
        <authorList>
            <person name="Sun Q."/>
        </authorList>
    </citation>
    <scope>NUCLEOTIDE SEQUENCE</scope>
    <source>
        <strain evidence="10">CWNU-1</strain>
    </source>
</reference>
<keyword evidence="5 7" id="KW-0659">Purine metabolism</keyword>
<comment type="caution">
    <text evidence="10">The sequence shown here is derived from an EMBL/GenBank/DDBJ whole genome shotgun (WGS) entry which is preliminary data.</text>
</comment>
<keyword evidence="6 7" id="KW-0378">Hydrolase</keyword>